<reference evidence="2" key="1">
    <citation type="submission" date="2021-01" db="EMBL/GenBank/DDBJ databases">
        <title>Modified the classification status of verrucomicrobia.</title>
        <authorList>
            <person name="Feng X."/>
        </authorList>
    </citation>
    <scope>NUCLEOTIDE SEQUENCE</scope>
    <source>
        <strain evidence="2">KCTC 13126</strain>
    </source>
</reference>
<comment type="caution">
    <text evidence="2">The sequence shown here is derived from an EMBL/GenBank/DDBJ whole genome shotgun (WGS) entry which is preliminary data.</text>
</comment>
<gene>
    <name evidence="2" type="ORF">JIN87_17260</name>
</gene>
<protein>
    <submittedName>
        <fullName evidence="2">Uncharacterized protein</fullName>
    </submittedName>
</protein>
<evidence type="ECO:0000313" key="3">
    <source>
        <dbReference type="Proteomes" id="UP000617628"/>
    </source>
</evidence>
<keyword evidence="3" id="KW-1185">Reference proteome</keyword>
<accession>A0A934VSG1</accession>
<dbReference type="EMBL" id="JAENIL010000033">
    <property type="protein sequence ID" value="MBK1878633.1"/>
    <property type="molecule type" value="Genomic_DNA"/>
</dbReference>
<dbReference type="AlphaFoldDB" id="A0A934VSG1"/>
<evidence type="ECO:0000313" key="2">
    <source>
        <dbReference type="EMBL" id="MBK1878633.1"/>
    </source>
</evidence>
<keyword evidence="1" id="KW-0812">Transmembrane</keyword>
<keyword evidence="1" id="KW-0472">Membrane</keyword>
<dbReference type="Proteomes" id="UP000617628">
    <property type="component" value="Unassembled WGS sequence"/>
</dbReference>
<evidence type="ECO:0000256" key="1">
    <source>
        <dbReference type="SAM" id="Phobius"/>
    </source>
</evidence>
<sequence length="335" mass="37660">MNFLSLAALPGTHPGDAITDVLGIVAVCAFFAIACYIGLQVLTGSSQKSLPASSSLGDYCRESAEKEVEKEPKVEVDEKQELEKHCESFLIEIVETGRTKLDDFARLSDDTFNQISDGYASNSFGHEGETHAVRSKKFLSVCERQWGPIRNDIGYVSYMDINEVLRHILVNHRMLDGHGHGNNEVMDMSPEVLRSQELVALMRVVPKDKVRLLQEQLLAAVENFGARFDEECKVWLNEQIVKINAEMRPRKSRSVQISDTEYYKRFKQMRVRLELVARLADGVVENTQRVSESGLALSQVIHVGTVLRILASLPEWFSELELAGQEEAAFELESV</sequence>
<proteinExistence type="predicted"/>
<feature type="transmembrane region" description="Helical" evidence="1">
    <location>
        <begin position="24"/>
        <end position="42"/>
    </location>
</feature>
<dbReference type="RefSeq" id="WP_200356845.1">
    <property type="nucleotide sequence ID" value="NZ_JAENIL010000033.1"/>
</dbReference>
<organism evidence="2 3">
    <name type="scientific">Pelagicoccus mobilis</name>
    <dbReference type="NCBI Taxonomy" id="415221"/>
    <lineage>
        <taxon>Bacteria</taxon>
        <taxon>Pseudomonadati</taxon>
        <taxon>Verrucomicrobiota</taxon>
        <taxon>Opitutia</taxon>
        <taxon>Puniceicoccales</taxon>
        <taxon>Pelagicoccaceae</taxon>
        <taxon>Pelagicoccus</taxon>
    </lineage>
</organism>
<keyword evidence="1" id="KW-1133">Transmembrane helix</keyword>
<name>A0A934VSG1_9BACT</name>